<keyword evidence="2" id="KW-0479">Metal-binding</keyword>
<dbReference type="InterPro" id="IPR027806">
    <property type="entry name" value="HARBI1_dom"/>
</dbReference>
<keyword evidence="5" id="KW-1185">Reference proteome</keyword>
<accession>A0AAW1VD90</accession>
<name>A0AAW1VD90_9CUCU</name>
<feature type="domain" description="DDE Tnp4" evidence="3">
    <location>
        <begin position="42"/>
        <end position="112"/>
    </location>
</feature>
<dbReference type="Pfam" id="PF13359">
    <property type="entry name" value="DDE_Tnp_4"/>
    <property type="match status" value="1"/>
</dbReference>
<protein>
    <recommendedName>
        <fullName evidence="3">DDE Tnp4 domain-containing protein</fullName>
    </recommendedName>
</protein>
<gene>
    <name evidence="4" type="ORF">WA026_015642</name>
</gene>
<evidence type="ECO:0000256" key="1">
    <source>
        <dbReference type="ARBA" id="ARBA00001968"/>
    </source>
</evidence>
<dbReference type="Proteomes" id="UP001431783">
    <property type="component" value="Unassembled WGS sequence"/>
</dbReference>
<proteinExistence type="predicted"/>
<organism evidence="4 5">
    <name type="scientific">Henosepilachna vigintioctopunctata</name>
    <dbReference type="NCBI Taxonomy" id="420089"/>
    <lineage>
        <taxon>Eukaryota</taxon>
        <taxon>Metazoa</taxon>
        <taxon>Ecdysozoa</taxon>
        <taxon>Arthropoda</taxon>
        <taxon>Hexapoda</taxon>
        <taxon>Insecta</taxon>
        <taxon>Pterygota</taxon>
        <taxon>Neoptera</taxon>
        <taxon>Endopterygota</taxon>
        <taxon>Coleoptera</taxon>
        <taxon>Polyphaga</taxon>
        <taxon>Cucujiformia</taxon>
        <taxon>Coccinelloidea</taxon>
        <taxon>Coccinellidae</taxon>
        <taxon>Epilachninae</taxon>
        <taxon>Epilachnini</taxon>
        <taxon>Henosepilachna</taxon>
    </lineage>
</organism>
<dbReference type="EMBL" id="JARQZJ010000129">
    <property type="protein sequence ID" value="KAK9891675.1"/>
    <property type="molecule type" value="Genomic_DNA"/>
</dbReference>
<evidence type="ECO:0000313" key="4">
    <source>
        <dbReference type="EMBL" id="KAK9891675.1"/>
    </source>
</evidence>
<sequence>MAVGGIRQQMEIFLRFVGDPGFQSGVAQDVCVDRTTANKTIKKEYPSINVQATCNSLEQFTNISAECPGSVHDGRVWRNSHIIDIVSQYDGAVCLLGDSRDGLSPWLITPDDRNAKT</sequence>
<evidence type="ECO:0000313" key="5">
    <source>
        <dbReference type="Proteomes" id="UP001431783"/>
    </source>
</evidence>
<dbReference type="GO" id="GO:0046872">
    <property type="term" value="F:metal ion binding"/>
    <property type="evidence" value="ECO:0007669"/>
    <property type="project" value="UniProtKB-KW"/>
</dbReference>
<dbReference type="AlphaFoldDB" id="A0AAW1VD90"/>
<reference evidence="4 5" key="1">
    <citation type="submission" date="2023-03" db="EMBL/GenBank/DDBJ databases">
        <title>Genome insight into feeding habits of ladybird beetles.</title>
        <authorList>
            <person name="Li H.-S."/>
            <person name="Huang Y.-H."/>
            <person name="Pang H."/>
        </authorList>
    </citation>
    <scope>NUCLEOTIDE SEQUENCE [LARGE SCALE GENOMIC DNA]</scope>
    <source>
        <strain evidence="4">SYSU_2023b</strain>
        <tissue evidence="4">Whole body</tissue>
    </source>
</reference>
<evidence type="ECO:0000259" key="3">
    <source>
        <dbReference type="Pfam" id="PF13359"/>
    </source>
</evidence>
<evidence type="ECO:0000256" key="2">
    <source>
        <dbReference type="ARBA" id="ARBA00022723"/>
    </source>
</evidence>
<comment type="caution">
    <text evidence="4">The sequence shown here is derived from an EMBL/GenBank/DDBJ whole genome shotgun (WGS) entry which is preliminary data.</text>
</comment>
<comment type="cofactor">
    <cofactor evidence="1">
        <name>a divalent metal cation</name>
        <dbReference type="ChEBI" id="CHEBI:60240"/>
    </cofactor>
</comment>